<dbReference type="Proteomes" id="UP000887576">
    <property type="component" value="Unplaced"/>
</dbReference>
<organism evidence="1 2">
    <name type="scientific">Panagrolaimus sp. JU765</name>
    <dbReference type="NCBI Taxonomy" id="591449"/>
    <lineage>
        <taxon>Eukaryota</taxon>
        <taxon>Metazoa</taxon>
        <taxon>Ecdysozoa</taxon>
        <taxon>Nematoda</taxon>
        <taxon>Chromadorea</taxon>
        <taxon>Rhabditida</taxon>
        <taxon>Tylenchina</taxon>
        <taxon>Panagrolaimomorpha</taxon>
        <taxon>Panagrolaimoidea</taxon>
        <taxon>Panagrolaimidae</taxon>
        <taxon>Panagrolaimus</taxon>
    </lineage>
</organism>
<reference evidence="2" key="1">
    <citation type="submission" date="2022-11" db="UniProtKB">
        <authorList>
            <consortium name="WormBaseParasite"/>
        </authorList>
    </citation>
    <scope>IDENTIFICATION</scope>
</reference>
<evidence type="ECO:0000313" key="1">
    <source>
        <dbReference type="Proteomes" id="UP000887576"/>
    </source>
</evidence>
<proteinExistence type="predicted"/>
<protein>
    <submittedName>
        <fullName evidence="2">7TM GPCR serpentine receptor class x (Srx) domain-containing protein</fullName>
    </submittedName>
</protein>
<dbReference type="WBParaSite" id="JU765_v2.g12787.t1">
    <property type="protein sequence ID" value="JU765_v2.g12787.t1"/>
    <property type="gene ID" value="JU765_v2.g12787"/>
</dbReference>
<name>A0AC34Q424_9BILA</name>
<evidence type="ECO:0000313" key="2">
    <source>
        <dbReference type="WBParaSite" id="JU765_v2.g12787.t1"/>
    </source>
</evidence>
<sequence length="236" mass="27054">MKYPEYRKSTAYKIMFSIGIADCLQTVAHFYSGIITLKNSVSGSYFEKFMGGLINSAWLAVVPQGLVLALNRLDVFRSKQLKQSSDGYIFPILLFLSWIFGGIYFVLYLTDYTGIVYNRSGFYWEYDSGNWSETLGNVEYYTTIPILLATFLIYLLVIGVILMMKKSKTTKSMPGTFEIRLLIQAVFVFIYSVLIVCCWHYFSLFLPDSPWTPVIINIAWISLGALNPSFYLAFNR</sequence>
<accession>A0AC34Q424</accession>